<reference evidence="1" key="1">
    <citation type="submission" date="2022-11" db="EMBL/GenBank/DDBJ databases">
        <authorList>
            <person name="Petersen C."/>
        </authorList>
    </citation>
    <scope>NUCLEOTIDE SEQUENCE</scope>
    <source>
        <strain evidence="1">IBT 26290</strain>
    </source>
</reference>
<dbReference type="RefSeq" id="XP_056547003.1">
    <property type="nucleotide sequence ID" value="XM_056683397.1"/>
</dbReference>
<dbReference type="Proteomes" id="UP001149163">
    <property type="component" value="Unassembled WGS sequence"/>
</dbReference>
<keyword evidence="2" id="KW-1185">Reference proteome</keyword>
<dbReference type="OrthoDB" id="4436136at2759"/>
<comment type="caution">
    <text evidence="1">The sequence shown here is derived from an EMBL/GenBank/DDBJ whole genome shotgun (WGS) entry which is preliminary data.</text>
</comment>
<evidence type="ECO:0000313" key="1">
    <source>
        <dbReference type="EMBL" id="KAJ5175395.1"/>
    </source>
</evidence>
<proteinExistence type="predicted"/>
<dbReference type="EMBL" id="JAPQKN010000001">
    <property type="protein sequence ID" value="KAJ5175395.1"/>
    <property type="molecule type" value="Genomic_DNA"/>
</dbReference>
<accession>A0A9W9IDT5</accession>
<reference evidence="1" key="2">
    <citation type="journal article" date="2023" name="IMA Fungus">
        <title>Comparative genomic study of the Penicillium genus elucidates a diverse pangenome and 15 lateral gene transfer events.</title>
        <authorList>
            <person name="Petersen C."/>
            <person name="Sorensen T."/>
            <person name="Nielsen M.R."/>
            <person name="Sondergaard T.E."/>
            <person name="Sorensen J.L."/>
            <person name="Fitzpatrick D.A."/>
            <person name="Frisvad J.C."/>
            <person name="Nielsen K.L."/>
        </authorList>
    </citation>
    <scope>NUCLEOTIDE SEQUENCE</scope>
    <source>
        <strain evidence="1">IBT 26290</strain>
    </source>
</reference>
<evidence type="ECO:0008006" key="3">
    <source>
        <dbReference type="Google" id="ProtNLM"/>
    </source>
</evidence>
<dbReference type="AlphaFoldDB" id="A0A9W9IDT5"/>
<evidence type="ECO:0000313" key="2">
    <source>
        <dbReference type="Proteomes" id="UP001149163"/>
    </source>
</evidence>
<name>A0A9W9IDT5_9EURO</name>
<gene>
    <name evidence="1" type="ORF">N7482_001272</name>
</gene>
<dbReference type="GeneID" id="81422573"/>
<organism evidence="1 2">
    <name type="scientific">Penicillium canariense</name>
    <dbReference type="NCBI Taxonomy" id="189055"/>
    <lineage>
        <taxon>Eukaryota</taxon>
        <taxon>Fungi</taxon>
        <taxon>Dikarya</taxon>
        <taxon>Ascomycota</taxon>
        <taxon>Pezizomycotina</taxon>
        <taxon>Eurotiomycetes</taxon>
        <taxon>Eurotiomycetidae</taxon>
        <taxon>Eurotiales</taxon>
        <taxon>Aspergillaceae</taxon>
        <taxon>Penicillium</taxon>
    </lineage>
</organism>
<sequence length="470" mass="50878">MGQTITKEAPTEFLPPVQTRVWTVYDLKNFMTSTFPLALASCVAEAAPIVHRCLLRLGSFPYHNDPHHILSLDVLRTGLIILLRLDRSKLLDQDNDEASIVYPDRLSTKQRILLFQSMADQQGTPAGSSPGLGDDYHLQKALEIITYGNFRRNVRFPTAVTLGPKYPPAEHFPSSSSTLTSGSIPAEDFRSLLRLMLLTQLYVAGIDPDNFTSFLSEIEAATDSLLAAFLNGGESSTAVSFTAFDNTLGKSMQNAFLGLPRILGPLHSAKTFPSATHPSSVTEAQKVLKELFTPSVKTLPPPKGLIMSLPLLSQLSMSLPQDFPIEAPETLHSSLGVDVKCVKSCLSVTRIARILLISGKAGQGAAIFGAYFPKDFSPAILNRPSVIFQLAPVHRTFHDAGEMESSKETDFEDSAHLTLALSDMTLVLSGESATGSCIAQLSDGTGQEFAVDAVEVLSFEGCLVCVDTFK</sequence>
<protein>
    <recommendedName>
        <fullName evidence="3">TLDc domain-containing protein</fullName>
    </recommendedName>
</protein>